<keyword evidence="6" id="KW-1185">Reference proteome</keyword>
<dbReference type="InterPro" id="IPR015919">
    <property type="entry name" value="Cadherin-like_sf"/>
</dbReference>
<dbReference type="PANTHER" id="PTHR24026">
    <property type="entry name" value="FAT ATYPICAL CADHERIN-RELATED"/>
    <property type="match status" value="1"/>
</dbReference>
<keyword evidence="3" id="KW-0732">Signal</keyword>
<accession>A0ABY4V9A4</accession>
<dbReference type="SUPFAM" id="SSF49313">
    <property type="entry name" value="Cadherin-like"/>
    <property type="match status" value="2"/>
</dbReference>
<keyword evidence="2" id="KW-0472">Membrane</keyword>
<dbReference type="PROSITE" id="PS50268">
    <property type="entry name" value="CADHERIN_2"/>
    <property type="match status" value="2"/>
</dbReference>
<protein>
    <recommendedName>
        <fullName evidence="4">Cadherin domain-containing protein</fullName>
    </recommendedName>
</protein>
<dbReference type="SMART" id="SM00112">
    <property type="entry name" value="CA"/>
    <property type="match status" value="2"/>
</dbReference>
<organism evidence="5 6">
    <name type="scientific">Microbulbifer variabilis</name>
    <dbReference type="NCBI Taxonomy" id="266805"/>
    <lineage>
        <taxon>Bacteria</taxon>
        <taxon>Pseudomonadati</taxon>
        <taxon>Pseudomonadota</taxon>
        <taxon>Gammaproteobacteria</taxon>
        <taxon>Cellvibrionales</taxon>
        <taxon>Microbulbiferaceae</taxon>
        <taxon>Microbulbifer</taxon>
    </lineage>
</organism>
<proteinExistence type="predicted"/>
<feature type="domain" description="Cadherin" evidence="4">
    <location>
        <begin position="65"/>
        <end position="151"/>
    </location>
</feature>
<evidence type="ECO:0000256" key="1">
    <source>
        <dbReference type="ARBA" id="ARBA00022692"/>
    </source>
</evidence>
<dbReference type="PROSITE" id="PS51257">
    <property type="entry name" value="PROKAR_LIPOPROTEIN"/>
    <property type="match status" value="1"/>
</dbReference>
<gene>
    <name evidence="5" type="ORF">MJO52_17610</name>
</gene>
<dbReference type="CDD" id="cd11304">
    <property type="entry name" value="Cadherin_repeat"/>
    <property type="match status" value="2"/>
</dbReference>
<feature type="signal peptide" evidence="3">
    <location>
        <begin position="1"/>
        <end position="22"/>
    </location>
</feature>
<reference evidence="5" key="1">
    <citation type="submission" date="2022-02" db="EMBL/GenBank/DDBJ databases">
        <title>Coral-associated bacteria.</title>
        <authorList>
            <person name="Tang K."/>
            <person name="Wang X."/>
        </authorList>
    </citation>
    <scope>NUCLEOTIDE SEQUENCE</scope>
    <source>
        <strain evidence="5">SCSIO 43006</strain>
    </source>
</reference>
<keyword evidence="1" id="KW-0812">Transmembrane</keyword>
<name>A0ABY4V9A4_9GAMM</name>
<feature type="domain" description="Cadherin" evidence="4">
    <location>
        <begin position="166"/>
        <end position="301"/>
    </location>
</feature>
<evidence type="ECO:0000256" key="2">
    <source>
        <dbReference type="ARBA" id="ARBA00022989"/>
    </source>
</evidence>
<evidence type="ECO:0000256" key="3">
    <source>
        <dbReference type="SAM" id="SignalP"/>
    </source>
</evidence>
<dbReference type="RefSeq" id="WP_252083262.1">
    <property type="nucleotide sequence ID" value="NZ_CP092418.1"/>
</dbReference>
<dbReference type="Proteomes" id="UP001055658">
    <property type="component" value="Chromosome"/>
</dbReference>
<feature type="chain" id="PRO_5047154511" description="Cadherin domain-containing protein" evidence="3">
    <location>
        <begin position="23"/>
        <end position="937"/>
    </location>
</feature>
<dbReference type="Gene3D" id="2.60.40.60">
    <property type="entry name" value="Cadherins"/>
    <property type="match status" value="2"/>
</dbReference>
<evidence type="ECO:0000313" key="5">
    <source>
        <dbReference type="EMBL" id="USD20857.1"/>
    </source>
</evidence>
<dbReference type="InterPro" id="IPR002126">
    <property type="entry name" value="Cadherin-like_dom"/>
</dbReference>
<dbReference type="EMBL" id="CP092418">
    <property type="protein sequence ID" value="USD20857.1"/>
    <property type="molecule type" value="Genomic_DNA"/>
</dbReference>
<dbReference type="SMART" id="SM00135">
    <property type="entry name" value="LY"/>
    <property type="match status" value="3"/>
</dbReference>
<evidence type="ECO:0000259" key="4">
    <source>
        <dbReference type="PROSITE" id="PS50268"/>
    </source>
</evidence>
<dbReference type="InterPro" id="IPR015943">
    <property type="entry name" value="WD40/YVTN_repeat-like_dom_sf"/>
</dbReference>
<dbReference type="Gene3D" id="2.130.10.10">
    <property type="entry name" value="YVTN repeat-like/Quinoprotein amine dehydrogenase"/>
    <property type="match status" value="2"/>
</dbReference>
<dbReference type="PANTHER" id="PTHR24026:SF126">
    <property type="entry name" value="PROTOCADHERIN FAT 4"/>
    <property type="match status" value="1"/>
</dbReference>
<dbReference type="SUPFAM" id="SSF63825">
    <property type="entry name" value="YWTD domain"/>
    <property type="match status" value="2"/>
</dbReference>
<evidence type="ECO:0000313" key="6">
    <source>
        <dbReference type="Proteomes" id="UP001055658"/>
    </source>
</evidence>
<dbReference type="InterPro" id="IPR000033">
    <property type="entry name" value="LDLR_classB_rpt"/>
</dbReference>
<dbReference type="Pfam" id="PF17963">
    <property type="entry name" value="Big_9"/>
    <property type="match status" value="1"/>
</dbReference>
<keyword evidence="2" id="KW-1133">Transmembrane helix</keyword>
<sequence>MKQFFGKTLTTILPLIFLSACSGGGGSGSSDGGSNSDSPNSPSNRTPVFLSLSEIAFREDGSGALLTLSASDADGDSISYSIIGGEDQSRFLIENGNQLRFDSAPDFENPADSNGDNVYRVTVEASDGNGGQSTQEIVITVVDVNDGAPEFSSAAEITVKEGVSGIFYTATAKDPDKDEVTYSLSGGADVALFSIDSTSGELRFNTAPDFESPADSDEDNNYQLFISAADSEGVSNQLSLQVVVTNLVIPSARIIFPTGGANMVGKLSNLALTARVLDLENGDNASEQLASIAINNQSPTVNATSSSTWYLDSPINEGRDAYTLSAQFVTGETVQDSLTVKNEQLIKSPVGVFYDKFYRGWYFADRILGTIFEIGSSRRVISGPSNGSGPMLEPIDMEKNFPEVRSNPADDYLIVLDDDGSIYSVQRTTGNRKQLTTWIPADLQALTLTGSGGEAYTTRATVTYGEIIKFDLSSGNYTVISSSNSSSPAGTGPDMMYPKGIALDEMNGQLYVGDERTDSILKVDIASGNRTTISGNGIGSGQPIHQPMDLIVDVDSGQIYVANGNAQNILQVDIATGNRSVVTSWTKGEGLQLRYPWSISRGADNDRLLVSGIGFDPVIMSVDTSTGDGTEISSNHVGTGPSYIWDYVSYNRSIDRLLAVSDDDGIVVEIDLQNGNRTIVTDFDSNALPLKSVEPSTIVSDESGRYAYIFDNHPNWNRLVKLDLESGESQVISGSGIGEGPAFFGLVAAMELDITNNRIVLLQHSGLITVDLDSGDREIICDDSLGHTPFFSHPSGLALDLANNRVFVSDSGTGGIWQVDLTTGEKSTFASTVHGGNRKQSPTGIVLDTIGNRLLVGTDGLSGTYSENLIAIDLGDASQSILSSGGNCSTLNCHVWAGSLTSMTIDEDGRRLFAYDSGQQGIIVIDLRSGQRALASK</sequence>